<dbReference type="Pfam" id="PF04231">
    <property type="entry name" value="Endonuclease_1"/>
    <property type="match status" value="1"/>
</dbReference>
<dbReference type="AlphaFoldDB" id="A0A2U2XF18"/>
<dbReference type="OrthoDB" id="5485925at2"/>
<evidence type="ECO:0000256" key="4">
    <source>
        <dbReference type="ARBA" id="ARBA00022801"/>
    </source>
</evidence>
<keyword evidence="8" id="KW-1185">Reference proteome</keyword>
<accession>A0A2U2XF18</accession>
<dbReference type="InterPro" id="IPR013783">
    <property type="entry name" value="Ig-like_fold"/>
</dbReference>
<organism evidence="7 8">
    <name type="scientific">Brumimicrobium oceani</name>
    <dbReference type="NCBI Taxonomy" id="2100725"/>
    <lineage>
        <taxon>Bacteria</taxon>
        <taxon>Pseudomonadati</taxon>
        <taxon>Bacteroidota</taxon>
        <taxon>Flavobacteriia</taxon>
        <taxon>Flavobacteriales</taxon>
        <taxon>Crocinitomicaceae</taxon>
        <taxon>Brumimicrobium</taxon>
    </lineage>
</organism>
<dbReference type="PANTHER" id="PTHR33607:SF2">
    <property type="entry name" value="ENDONUCLEASE-1"/>
    <property type="match status" value="1"/>
</dbReference>
<evidence type="ECO:0000256" key="3">
    <source>
        <dbReference type="ARBA" id="ARBA00022729"/>
    </source>
</evidence>
<reference evidence="7 8" key="1">
    <citation type="submission" date="2018-05" db="EMBL/GenBank/DDBJ databases">
        <title>Brumimicrobium oceani sp. nov., isolated from coastal sediment.</title>
        <authorList>
            <person name="Kou Y."/>
        </authorList>
    </citation>
    <scope>NUCLEOTIDE SEQUENCE [LARGE SCALE GENOMIC DNA]</scope>
    <source>
        <strain evidence="7 8">C305</strain>
    </source>
</reference>
<evidence type="ECO:0000256" key="2">
    <source>
        <dbReference type="ARBA" id="ARBA00022722"/>
    </source>
</evidence>
<dbReference type="RefSeq" id="WP_109358412.1">
    <property type="nucleotide sequence ID" value="NZ_QFRJ01000002.1"/>
</dbReference>
<evidence type="ECO:0000259" key="5">
    <source>
        <dbReference type="Pfam" id="PF18942"/>
    </source>
</evidence>
<dbReference type="InterPro" id="IPR007346">
    <property type="entry name" value="Endonuclease-I"/>
</dbReference>
<dbReference type="InterPro" id="IPR044925">
    <property type="entry name" value="His-Me_finger_sf"/>
</dbReference>
<name>A0A2U2XF18_9FLAO</name>
<dbReference type="PANTHER" id="PTHR33607">
    <property type="entry name" value="ENDONUCLEASE-1"/>
    <property type="match status" value="1"/>
</dbReference>
<dbReference type="EMBL" id="QFRJ01000002">
    <property type="protein sequence ID" value="PWH86301.1"/>
    <property type="molecule type" value="Genomic_DNA"/>
</dbReference>
<protein>
    <recommendedName>
        <fullName evidence="9">Secretion system C-terminal sorting domain-containing protein</fullName>
    </recommendedName>
</protein>
<evidence type="ECO:0000256" key="1">
    <source>
        <dbReference type="ARBA" id="ARBA00006429"/>
    </source>
</evidence>
<dbReference type="Proteomes" id="UP000245370">
    <property type="component" value="Unassembled WGS sequence"/>
</dbReference>
<dbReference type="GO" id="GO:0016787">
    <property type="term" value="F:hydrolase activity"/>
    <property type="evidence" value="ECO:0007669"/>
    <property type="project" value="UniProtKB-KW"/>
</dbReference>
<feature type="domain" description="DUF5689" evidence="5">
    <location>
        <begin position="99"/>
        <end position="198"/>
    </location>
</feature>
<keyword evidence="3" id="KW-0732">Signal</keyword>
<dbReference type="NCBIfam" id="TIGR04183">
    <property type="entry name" value="Por_Secre_tail"/>
    <property type="match status" value="1"/>
</dbReference>
<evidence type="ECO:0000313" key="8">
    <source>
        <dbReference type="Proteomes" id="UP000245370"/>
    </source>
</evidence>
<evidence type="ECO:0008006" key="9">
    <source>
        <dbReference type="Google" id="ProtNLM"/>
    </source>
</evidence>
<keyword evidence="4" id="KW-0378">Hydrolase</keyword>
<evidence type="ECO:0000313" key="7">
    <source>
        <dbReference type="EMBL" id="PWH86301.1"/>
    </source>
</evidence>
<dbReference type="InterPro" id="IPR026444">
    <property type="entry name" value="Secre_tail"/>
</dbReference>
<comment type="similarity">
    <text evidence="1">Belongs to the EndA/NucM nuclease family.</text>
</comment>
<dbReference type="InterPro" id="IPR043744">
    <property type="entry name" value="DUF5689"/>
</dbReference>
<comment type="caution">
    <text evidence="7">The sequence shown here is derived from an EMBL/GenBank/DDBJ whole genome shotgun (WGS) entry which is preliminary data.</text>
</comment>
<evidence type="ECO:0000259" key="6">
    <source>
        <dbReference type="Pfam" id="PF18962"/>
    </source>
</evidence>
<sequence length="762" mass="81736">MKNKIMLFGALFSMTTLFGQTDIDDARNFPVGATVTIKGVAADGGELGPIRYIQDQTGGLPIYGGSFTNGVNRGDSVTVTGTIKDFSGLLEIDPITSLTPHGPGTQVAPWNINIVDLGNTYEGRLVRIDNVTFPDAGSSFANSTNYNFTDGANTGTIRINSGTAMAGQTIPGGAQSVVGLLSEYNGLFQLLPRDINDIFGYTAPDKKIEVSVNGTPVLNGATIQIGTTASTPIAVSNIGVNNLTVSAINFSGNASADFSTTVTTGAIAGAGMTTGSIDFSATANGSRISTLSIASDDPNTPVFTLSLYGIGNDNLATEPTNGASALMFSNVEAYTMNVGYTASADAEGYLVVWKTGSAPTGVPADGTAYQRGDVIGDSKVTYVGNSLTFTPRGIRADMDYHYTVYAMNGFGNFVNYNQTDVASGNQMSTGSQIGNYYGSLNTGTPTLVEDLTALINAHDYSSYFLYKTLLMDGFEAMDTLGGDSYVTCVYSGERKVYTGSFDWTATGYSREHTYAHSWMPTYPANGQPEELEYADYHNLYPTNLNQANTPRSNLPFGEIVGTPAFEYLEGARGQDASGALVYEPKDDQKGNLARSIFYMATAYNGANGTGDNWSIPSNQDQAVLKNWHFNDLPDSYEIARHELIYSIQNNRNPYIDSVDFACYVDFYNMDYIADGCELGLSTDFIENNLSVFPNPSNEIVYVQLNGVEITSIDVMDMTGRKVGTFSSSTQFVEVDVTNFNSGTYLLNINTEKGNLVERIIVQ</sequence>
<proteinExistence type="inferred from homology"/>
<feature type="domain" description="Secretion system C-terminal sorting" evidence="6">
    <location>
        <begin position="691"/>
        <end position="761"/>
    </location>
</feature>
<dbReference type="SUPFAM" id="SSF54060">
    <property type="entry name" value="His-Me finger endonucleases"/>
    <property type="match status" value="1"/>
</dbReference>
<dbReference type="GO" id="GO:0004518">
    <property type="term" value="F:nuclease activity"/>
    <property type="evidence" value="ECO:0007669"/>
    <property type="project" value="UniProtKB-KW"/>
</dbReference>
<gene>
    <name evidence="7" type="ORF">DIT68_03420</name>
</gene>
<dbReference type="Pfam" id="PF18942">
    <property type="entry name" value="DUF5689"/>
    <property type="match status" value="1"/>
</dbReference>
<dbReference type="Gene3D" id="2.60.40.10">
    <property type="entry name" value="Immunoglobulins"/>
    <property type="match status" value="1"/>
</dbReference>
<dbReference type="Pfam" id="PF18962">
    <property type="entry name" value="Por_Secre_tail"/>
    <property type="match status" value="1"/>
</dbReference>
<keyword evidence="2" id="KW-0540">Nuclease</keyword>
<reference evidence="7 8" key="2">
    <citation type="submission" date="2018-05" db="EMBL/GenBank/DDBJ databases">
        <authorList>
            <person name="Lanie J.A."/>
            <person name="Ng W.-L."/>
            <person name="Kazmierczak K.M."/>
            <person name="Andrzejewski T.M."/>
            <person name="Davidsen T.M."/>
            <person name="Wayne K.J."/>
            <person name="Tettelin H."/>
            <person name="Glass J.I."/>
            <person name="Rusch D."/>
            <person name="Podicherti R."/>
            <person name="Tsui H.-C.T."/>
            <person name="Winkler M.E."/>
        </authorList>
    </citation>
    <scope>NUCLEOTIDE SEQUENCE [LARGE SCALE GENOMIC DNA]</scope>
    <source>
        <strain evidence="7 8">C305</strain>
    </source>
</reference>